<organism evidence="5 6">
    <name type="scientific">Altererythrobacter epoxidivorans</name>
    <dbReference type="NCBI Taxonomy" id="361183"/>
    <lineage>
        <taxon>Bacteria</taxon>
        <taxon>Pseudomonadati</taxon>
        <taxon>Pseudomonadota</taxon>
        <taxon>Alphaproteobacteria</taxon>
        <taxon>Sphingomonadales</taxon>
        <taxon>Erythrobacteraceae</taxon>
        <taxon>Altererythrobacter</taxon>
    </lineage>
</organism>
<dbReference type="PANTHER" id="PTHR44688:SF16">
    <property type="entry name" value="DNA-BINDING TRANSCRIPTIONAL ACTIVATOR DEVR_DOSR"/>
    <property type="match status" value="1"/>
</dbReference>
<dbReference type="InterPro" id="IPR016032">
    <property type="entry name" value="Sig_transdc_resp-reg_C-effctor"/>
</dbReference>
<evidence type="ECO:0000259" key="4">
    <source>
        <dbReference type="PROSITE" id="PS50043"/>
    </source>
</evidence>
<accession>A0A0M3TAZ4</accession>
<protein>
    <submittedName>
        <fullName evidence="5">Two-component transcriptional regulator, LuxR family</fullName>
    </submittedName>
</protein>
<proteinExistence type="predicted"/>
<dbReference type="Gene3D" id="1.10.10.10">
    <property type="entry name" value="Winged helix-like DNA-binding domain superfamily/Winged helix DNA-binding domain"/>
    <property type="match status" value="1"/>
</dbReference>
<dbReference type="Pfam" id="PF00196">
    <property type="entry name" value="GerE"/>
    <property type="match status" value="1"/>
</dbReference>
<evidence type="ECO:0000256" key="2">
    <source>
        <dbReference type="ARBA" id="ARBA00023125"/>
    </source>
</evidence>
<keyword evidence="3" id="KW-0804">Transcription</keyword>
<reference evidence="5 6" key="1">
    <citation type="submission" date="2015-09" db="EMBL/GenBank/DDBJ databases">
        <title>Complete genome sequence of a benzo[a]pyrene-degrading bacterium Altererythrobacter epoxidivorans CGMCC 1.7731T.</title>
        <authorList>
            <person name="Li Z."/>
            <person name="Cheng H."/>
            <person name="Huo Y."/>
            <person name="Xu X."/>
        </authorList>
    </citation>
    <scope>NUCLEOTIDE SEQUENCE [LARGE SCALE GENOMIC DNA]</scope>
    <source>
        <strain evidence="5 6">CGMCC 1.7731</strain>
    </source>
</reference>
<dbReference type="AlphaFoldDB" id="A0A0M3TAZ4"/>
<dbReference type="STRING" id="361183.AMC99_02671"/>
<dbReference type="GO" id="GO:0003677">
    <property type="term" value="F:DNA binding"/>
    <property type="evidence" value="ECO:0007669"/>
    <property type="project" value="UniProtKB-KW"/>
</dbReference>
<dbReference type="InterPro" id="IPR036693">
    <property type="entry name" value="TF_LuxR_autoind-bd_dom_sf"/>
</dbReference>
<feature type="domain" description="HTH luxR-type" evidence="4">
    <location>
        <begin position="175"/>
        <end position="240"/>
    </location>
</feature>
<dbReference type="EMBL" id="CP012669">
    <property type="protein sequence ID" value="ALE17942.1"/>
    <property type="molecule type" value="Genomic_DNA"/>
</dbReference>
<dbReference type="Proteomes" id="UP000057938">
    <property type="component" value="Chromosome"/>
</dbReference>
<dbReference type="GO" id="GO:0006355">
    <property type="term" value="P:regulation of DNA-templated transcription"/>
    <property type="evidence" value="ECO:0007669"/>
    <property type="project" value="InterPro"/>
</dbReference>
<dbReference type="PROSITE" id="PS00622">
    <property type="entry name" value="HTH_LUXR_1"/>
    <property type="match status" value="1"/>
</dbReference>
<name>A0A0M3TAZ4_9SPHN</name>
<evidence type="ECO:0000313" key="6">
    <source>
        <dbReference type="Proteomes" id="UP000057938"/>
    </source>
</evidence>
<dbReference type="InterPro" id="IPR036388">
    <property type="entry name" value="WH-like_DNA-bd_sf"/>
</dbReference>
<dbReference type="Gene3D" id="3.30.450.80">
    <property type="entry name" value="Transcription factor LuxR-like, autoinducer-binding domain"/>
    <property type="match status" value="1"/>
</dbReference>
<evidence type="ECO:0000313" key="5">
    <source>
        <dbReference type="EMBL" id="ALE17942.1"/>
    </source>
</evidence>
<dbReference type="PROSITE" id="PS50043">
    <property type="entry name" value="HTH_LUXR_2"/>
    <property type="match status" value="1"/>
</dbReference>
<dbReference type="SMART" id="SM00421">
    <property type="entry name" value="HTH_LUXR"/>
    <property type="match status" value="1"/>
</dbReference>
<evidence type="ECO:0000256" key="1">
    <source>
        <dbReference type="ARBA" id="ARBA00023015"/>
    </source>
</evidence>
<dbReference type="SUPFAM" id="SSF46894">
    <property type="entry name" value="C-terminal effector domain of the bipartite response regulators"/>
    <property type="match status" value="1"/>
</dbReference>
<keyword evidence="2" id="KW-0238">DNA-binding</keyword>
<keyword evidence="1" id="KW-0805">Transcription regulation</keyword>
<dbReference type="PANTHER" id="PTHR44688">
    <property type="entry name" value="DNA-BINDING TRANSCRIPTIONAL ACTIVATOR DEVR_DOSR"/>
    <property type="match status" value="1"/>
</dbReference>
<dbReference type="OrthoDB" id="3170288at2"/>
<dbReference type="CDD" id="cd06170">
    <property type="entry name" value="LuxR_C_like"/>
    <property type="match status" value="1"/>
</dbReference>
<keyword evidence="6" id="KW-1185">Reference proteome</keyword>
<dbReference type="InterPro" id="IPR000792">
    <property type="entry name" value="Tscrpt_reg_LuxR_C"/>
</dbReference>
<dbReference type="InterPro" id="IPR005143">
    <property type="entry name" value="TF_LuxR_autoind-bd_dom"/>
</dbReference>
<sequence length="259" mass="28428">MVGMDEETIDYWDALALAAEADSVVSFRRAIHKILEAIDFGAVYFLAPVVADKRVGRVLWNVGFPKDWEKQYNAEDRDHDPLPGIALDRNVSFKWSDAPRLAKLSKGERDYLDRMADHGMGEGIAVHCTAPNARSGFVGIGLPENPEAIDEAVVRKVSVAAQLCFQRYCALVGSFGAQLPDLSQRELDVIRWIGEGKSNAVIADILGISKYSVDSYVKRIFAKLGVSDRTAAAVKAVALGLIAPGRHSKKAAHRPRWNP</sequence>
<dbReference type="KEGG" id="aep:AMC99_02671"/>
<gene>
    <name evidence="5" type="ORF">AMC99_02671</name>
</gene>
<dbReference type="PATRIC" id="fig|361183.4.peg.2624"/>
<dbReference type="SUPFAM" id="SSF75516">
    <property type="entry name" value="Pheromone-binding domain of LuxR-like quorum-sensing transcription factors"/>
    <property type="match status" value="1"/>
</dbReference>
<evidence type="ECO:0000256" key="3">
    <source>
        <dbReference type="ARBA" id="ARBA00023163"/>
    </source>
</evidence>
<dbReference type="Pfam" id="PF03472">
    <property type="entry name" value="Autoind_bind"/>
    <property type="match status" value="1"/>
</dbReference>
<dbReference type="PRINTS" id="PR00038">
    <property type="entry name" value="HTHLUXR"/>
</dbReference>